<evidence type="ECO:0000256" key="1">
    <source>
        <dbReference type="SAM" id="MobiDB-lite"/>
    </source>
</evidence>
<keyword evidence="4" id="KW-1185">Reference proteome</keyword>
<proteinExistence type="predicted"/>
<evidence type="ECO:0000256" key="2">
    <source>
        <dbReference type="SAM" id="Phobius"/>
    </source>
</evidence>
<evidence type="ECO:0000313" key="3">
    <source>
        <dbReference type="EMBL" id="SHM27884.1"/>
    </source>
</evidence>
<feature type="region of interest" description="Disordered" evidence="1">
    <location>
        <begin position="1"/>
        <end position="21"/>
    </location>
</feature>
<sequence length="142" mass="15465">MFHPPAFAHSIRGQHTSCRKSRPLQAPKAWTDHQTRGLCKLVLTLLVTLAVALLTGPAVFAQTQQLRGLPSDPRSNLPSPSQQLRSLQSQQLKSLSARQKAAEAQRRQDHLRMNQTPAGCAANPAAPGCNTDRPDYTGAKPQ</sequence>
<feature type="compositionally biased region" description="Basic and acidic residues" evidence="1">
    <location>
        <begin position="100"/>
        <end position="112"/>
    </location>
</feature>
<dbReference type="EMBL" id="FRBW01000002">
    <property type="protein sequence ID" value="SHM27884.1"/>
    <property type="molecule type" value="Genomic_DNA"/>
</dbReference>
<evidence type="ECO:0000313" key="4">
    <source>
        <dbReference type="Proteomes" id="UP000186002"/>
    </source>
</evidence>
<feature type="compositionally biased region" description="Low complexity" evidence="1">
    <location>
        <begin position="117"/>
        <end position="130"/>
    </location>
</feature>
<feature type="region of interest" description="Disordered" evidence="1">
    <location>
        <begin position="67"/>
        <end position="142"/>
    </location>
</feature>
<keyword evidence="2" id="KW-0472">Membrane</keyword>
<feature type="compositionally biased region" description="Low complexity" evidence="1">
    <location>
        <begin position="77"/>
        <end position="99"/>
    </location>
</feature>
<keyword evidence="2" id="KW-0812">Transmembrane</keyword>
<dbReference type="AlphaFoldDB" id="A0A1M7HHE9"/>
<name>A0A1M7HHE9_9HYPH</name>
<feature type="transmembrane region" description="Helical" evidence="2">
    <location>
        <begin position="41"/>
        <end position="61"/>
    </location>
</feature>
<keyword evidence="2" id="KW-1133">Transmembrane helix</keyword>
<dbReference type="Proteomes" id="UP000186002">
    <property type="component" value="Unassembled WGS sequence"/>
</dbReference>
<gene>
    <name evidence="3" type="ORF">SAMN05444272_2226</name>
</gene>
<protein>
    <submittedName>
        <fullName evidence="3">Uncharacterized protein</fullName>
    </submittedName>
</protein>
<accession>A0A1M7HHE9</accession>
<organism evidence="3 4">
    <name type="scientific">Roseibium suaedae</name>
    <dbReference type="NCBI Taxonomy" id="735517"/>
    <lineage>
        <taxon>Bacteria</taxon>
        <taxon>Pseudomonadati</taxon>
        <taxon>Pseudomonadota</taxon>
        <taxon>Alphaproteobacteria</taxon>
        <taxon>Hyphomicrobiales</taxon>
        <taxon>Stappiaceae</taxon>
        <taxon>Roseibium</taxon>
    </lineage>
</organism>
<reference evidence="3 4" key="1">
    <citation type="submission" date="2016-11" db="EMBL/GenBank/DDBJ databases">
        <authorList>
            <person name="Jaros S."/>
            <person name="Januszkiewicz K."/>
            <person name="Wedrychowicz H."/>
        </authorList>
    </citation>
    <scope>NUCLEOTIDE SEQUENCE [LARGE SCALE GENOMIC DNA]</scope>
    <source>
        <strain evidence="3 4">DSM 22153</strain>
    </source>
</reference>